<evidence type="ECO:0000256" key="5">
    <source>
        <dbReference type="ARBA" id="ARBA00022729"/>
    </source>
</evidence>
<dbReference type="eggNOG" id="COG3210">
    <property type="taxonomic scope" value="Bacteria"/>
</dbReference>
<feature type="chain" id="PRO_5003609754" evidence="8">
    <location>
        <begin position="26"/>
        <end position="1198"/>
    </location>
</feature>
<evidence type="ECO:0000313" key="10">
    <source>
        <dbReference type="Proteomes" id="UP000003571"/>
    </source>
</evidence>
<dbReference type="Gene3D" id="3.30.1910.20">
    <property type="entry name" value="asparaginyl-tRNA synthetase, N-terminal domain"/>
    <property type="match status" value="1"/>
</dbReference>
<name>H7EJY2_9SPIR</name>
<dbReference type="EMBL" id="AGRW01000043">
    <property type="protein sequence ID" value="EIC02069.1"/>
    <property type="molecule type" value="Genomic_DNA"/>
</dbReference>
<gene>
    <name evidence="9" type="ORF">TresaDRAFT_1405</name>
</gene>
<protein>
    <submittedName>
        <fullName evidence="9">Polymorphic outer membrane protein</fullName>
    </submittedName>
</protein>
<organism evidence="9 10">
    <name type="scientific">Treponema saccharophilum DSM 2985</name>
    <dbReference type="NCBI Taxonomy" id="907348"/>
    <lineage>
        <taxon>Bacteria</taxon>
        <taxon>Pseudomonadati</taxon>
        <taxon>Spirochaetota</taxon>
        <taxon>Spirochaetia</taxon>
        <taxon>Spirochaetales</taxon>
        <taxon>Treponemataceae</taxon>
        <taxon>Treponema</taxon>
    </lineage>
</organism>
<dbReference type="AlphaFoldDB" id="H7EJY2"/>
<evidence type="ECO:0000256" key="3">
    <source>
        <dbReference type="ARBA" id="ARBA00004613"/>
    </source>
</evidence>
<accession>H7EJY2</accession>
<dbReference type="GO" id="GO:0009279">
    <property type="term" value="C:cell outer membrane"/>
    <property type="evidence" value="ECO:0007669"/>
    <property type="project" value="UniProtKB-SubCell"/>
</dbReference>
<dbReference type="SUPFAM" id="SSF51126">
    <property type="entry name" value="Pectin lyase-like"/>
    <property type="match status" value="1"/>
</dbReference>
<evidence type="ECO:0000256" key="6">
    <source>
        <dbReference type="ARBA" id="ARBA00023136"/>
    </source>
</evidence>
<keyword evidence="5 8" id="KW-0732">Signal</keyword>
<feature type="signal peptide" evidence="8">
    <location>
        <begin position="1"/>
        <end position="25"/>
    </location>
</feature>
<dbReference type="Gene3D" id="2.160.20.110">
    <property type="match status" value="1"/>
</dbReference>
<dbReference type="PROSITE" id="PS51257">
    <property type="entry name" value="PROKAR_LIPOPROTEIN"/>
    <property type="match status" value="1"/>
</dbReference>
<evidence type="ECO:0000256" key="8">
    <source>
        <dbReference type="SAM" id="SignalP"/>
    </source>
</evidence>
<dbReference type="NCBIfam" id="TIGR01376">
    <property type="entry name" value="POMP_repeat"/>
    <property type="match status" value="1"/>
</dbReference>
<dbReference type="Proteomes" id="UP000003571">
    <property type="component" value="Unassembled WGS sequence"/>
</dbReference>
<dbReference type="PATRIC" id="fig|907348.3.peg.1178"/>
<dbReference type="GO" id="GO:0005576">
    <property type="term" value="C:extracellular region"/>
    <property type="evidence" value="ECO:0007669"/>
    <property type="project" value="UniProtKB-SubCell"/>
</dbReference>
<evidence type="ECO:0000256" key="4">
    <source>
        <dbReference type="ARBA" id="ARBA00022525"/>
    </source>
</evidence>
<dbReference type="InterPro" id="IPR003368">
    <property type="entry name" value="POMP_repeat"/>
</dbReference>
<evidence type="ECO:0000256" key="7">
    <source>
        <dbReference type="ARBA" id="ARBA00023237"/>
    </source>
</evidence>
<dbReference type="InterPro" id="IPR006626">
    <property type="entry name" value="PbH1"/>
</dbReference>
<dbReference type="OrthoDB" id="355003at2"/>
<evidence type="ECO:0000256" key="2">
    <source>
        <dbReference type="ARBA" id="ARBA00004442"/>
    </source>
</evidence>
<reference evidence="9 10" key="1">
    <citation type="submission" date="2011-09" db="EMBL/GenBank/DDBJ databases">
        <title>The draft genome of Treponema saccharophilum DSM 2985.</title>
        <authorList>
            <consortium name="US DOE Joint Genome Institute (JGI-PGF)"/>
            <person name="Lucas S."/>
            <person name="Copeland A."/>
            <person name="Lapidus A."/>
            <person name="Glavina del Rio T."/>
            <person name="Dalin E."/>
            <person name="Tice H."/>
            <person name="Bruce D."/>
            <person name="Goodwin L."/>
            <person name="Pitluck S."/>
            <person name="Peters L."/>
            <person name="Kyrpides N."/>
            <person name="Mavromatis K."/>
            <person name="Ivanova N."/>
            <person name="Markowitz V."/>
            <person name="Cheng J.-F."/>
            <person name="Hugenholtz P."/>
            <person name="Woyke T."/>
            <person name="Wu D."/>
            <person name="Gronow S."/>
            <person name="Wellnitz S."/>
            <person name="Brambilla E."/>
            <person name="Klenk H.-P."/>
            <person name="Eisen J.A."/>
        </authorList>
    </citation>
    <scope>NUCLEOTIDE SEQUENCE [LARGE SCALE GENOMIC DNA]</scope>
    <source>
        <strain evidence="9 10">DSM 2985</strain>
    </source>
</reference>
<evidence type="ECO:0000313" key="9">
    <source>
        <dbReference type="EMBL" id="EIC02069.1"/>
    </source>
</evidence>
<keyword evidence="7" id="KW-0998">Cell outer membrane</keyword>
<dbReference type="SMART" id="SM00710">
    <property type="entry name" value="PbH1"/>
    <property type="match status" value="9"/>
</dbReference>
<dbReference type="STRING" id="907348.TresaDRAFT_1405"/>
<comment type="subcellular location">
    <subcellularLocation>
        <location evidence="1">Cell envelope</location>
    </subcellularLocation>
    <subcellularLocation>
        <location evidence="2">Cell outer membrane</location>
    </subcellularLocation>
    <subcellularLocation>
        <location evidence="3">Secreted</location>
    </subcellularLocation>
</comment>
<keyword evidence="6" id="KW-0472">Membrane</keyword>
<proteinExistence type="predicted"/>
<evidence type="ECO:0000256" key="1">
    <source>
        <dbReference type="ARBA" id="ARBA00004196"/>
    </source>
</evidence>
<comment type="caution">
    <text evidence="9">The sequence shown here is derived from an EMBL/GenBank/DDBJ whole genome shotgun (WGS) entry which is preliminary data.</text>
</comment>
<sequence>MKTFRKFFGILAAVLSFFAVSCALFGDEESGVEESAGALTASVSGSVSLSGAAPGALRSSAARTALPSLGEEISYSVEASDGEIKYTADVDAENLTFSFGDLAVVEGGTEYTITATGKSGGVAVLFGKVTETLRPGDAFFCEVPVKPYMDSGTGNVRLEIDVSETEIKSCAIELDGGSVSSCPVDSDGKILFEKTLDSGCYDAVFSFYSTADSSSADGVLLYEFRESVHVCKSLVTDSWFGSSAYITTDGECVITKTLVDKFALSRIYVSSKKSDSKETGTRAEPYKSVARAMNALLDKDTDYTILVDGELTGAQTIPDTLKKDGTGAYKAKSLTISGATGNTTDSLKGGFTSSSNGTTLKILTDVPVTIKNLKITGGYAASSSAGGGGLYVKGDVTLSEGALVSGNYTASCGGGIYNDSKTLTIEDGAEISGNYEKGVSNCGGGGIFNYKGTLIISGGVIKNNSADHDGGAIYTKEGTCYIYGNTLIGKDVTAAPGEWYNGSNKAENGGAICVNGGNVYIGYKNNNGTASKDDEASVKVTGNAVKSSSSKGGGIYVAAGIVQIAKTSVGFNYSPKDGGGIYTTGTVRLMEDAVIKGNKAYSYGGGVHVNKKGSLSMAGNSIIGGSESGEANTAASGGGVYVASNSTVTGDEATVTFGVSGASVSPSITGNSATSGGGGVYIDNFGATFNMHSGTISNNKVVTGTTGGGGIEISYGTFNMECGTISGNKIETPGTSVLGGAVDVNVGGKFNIKGSVSIPYGGEKYNNDVNLRSNPITITGAITLSEGETFVAAIIPQSYATSTQVFEIVENPNPMTTLSRAKNKFSLIQKDGESWFINNQGYLQVGTLVQSATDLMNNFANINTMTSEQTADLYIVFDRDIDISSETNWMPIGYASNSAESEGTDLVEFKGTIDGNGHTLTISDNQSKRFSALCYTNNGVIQNIKIKSTKTIAFNTNAPHFNFSGICVNNNGIIKNCWNEIDCEGITFEGCGGICITNNGVIENCINTGSITSTFHTNGWGGIYQPAGGIVGTLTGNGVIKNCVNYGTVKVPKKFDHPDGLSGLAGAIAGYSPSDGNIIQNCYWRYNCVRSNATQSSEGKFNTSATDDLNWMICKSQNYDTTQIRKGTFTGNGSFAANNNGTLTAASADDAGTAQTLQYGTNLLTALNSFVSDNPDDGICEWKSGSSYAAILECFSDD</sequence>
<keyword evidence="10" id="KW-1185">Reference proteome</keyword>
<dbReference type="InterPro" id="IPR011050">
    <property type="entry name" value="Pectin_lyase_fold/virulence"/>
</dbReference>
<keyword evidence="4" id="KW-0964">Secreted</keyword>
<dbReference type="RefSeq" id="WP_002703719.1">
    <property type="nucleotide sequence ID" value="NZ_AGRW01000043.1"/>
</dbReference>